<dbReference type="AlphaFoldDB" id="A0A1L7CXU2"/>
<evidence type="ECO:0000256" key="1">
    <source>
        <dbReference type="SAM" id="MobiDB-lite"/>
    </source>
</evidence>
<accession>A0A1L7CXU2</accession>
<keyword evidence="2" id="KW-1133">Transmembrane helix</keyword>
<feature type="transmembrane region" description="Helical" evidence="2">
    <location>
        <begin position="96"/>
        <end position="116"/>
    </location>
</feature>
<dbReference type="RefSeq" id="WP_075691866.1">
    <property type="nucleotide sequence ID" value="NZ_CP009248.1"/>
</dbReference>
<evidence type="ECO:0000256" key="2">
    <source>
        <dbReference type="SAM" id="Phobius"/>
    </source>
</evidence>
<evidence type="ECO:0000313" key="4">
    <source>
        <dbReference type="Proteomes" id="UP000185469"/>
    </source>
</evidence>
<dbReference type="EMBL" id="CP009248">
    <property type="protein sequence ID" value="APT90622.1"/>
    <property type="molecule type" value="Genomic_DNA"/>
</dbReference>
<feature type="compositionally biased region" description="Low complexity" evidence="1">
    <location>
        <begin position="69"/>
        <end position="78"/>
    </location>
</feature>
<dbReference type="KEGG" id="csph:CSPHI_05720"/>
<reference evidence="3 4" key="1">
    <citation type="submission" date="2014-08" db="EMBL/GenBank/DDBJ databases">
        <title>Complete genome sequence of Corynebacterium sphenisci CECT 5990(T) (=DSM 44792(T)), isolated from healthy wild penguins.</title>
        <authorList>
            <person name="Ruckert C."/>
            <person name="Albersmeier A."/>
            <person name="Winkler A."/>
            <person name="Kalinowski J."/>
        </authorList>
    </citation>
    <scope>NUCLEOTIDE SEQUENCE [LARGE SCALE GENOMIC DNA]</scope>
    <source>
        <strain evidence="3 4">DSM 44792</strain>
    </source>
</reference>
<keyword evidence="2" id="KW-0812">Transmembrane</keyword>
<evidence type="ECO:0000313" key="3">
    <source>
        <dbReference type="EMBL" id="APT90622.1"/>
    </source>
</evidence>
<feature type="region of interest" description="Disordered" evidence="1">
    <location>
        <begin position="1"/>
        <end position="81"/>
    </location>
</feature>
<organism evidence="3 4">
    <name type="scientific">Corynebacterium sphenisci DSM 44792</name>
    <dbReference type="NCBI Taxonomy" id="1437874"/>
    <lineage>
        <taxon>Bacteria</taxon>
        <taxon>Bacillati</taxon>
        <taxon>Actinomycetota</taxon>
        <taxon>Actinomycetes</taxon>
        <taxon>Mycobacteriales</taxon>
        <taxon>Corynebacteriaceae</taxon>
        <taxon>Corynebacterium</taxon>
    </lineage>
</organism>
<dbReference type="Proteomes" id="UP000185469">
    <property type="component" value="Chromosome"/>
</dbReference>
<keyword evidence="2" id="KW-0472">Membrane</keyword>
<proteinExistence type="predicted"/>
<name>A0A1L7CXU2_9CORY</name>
<protein>
    <submittedName>
        <fullName evidence="3">Uncharacterized protein</fullName>
    </submittedName>
</protein>
<keyword evidence="4" id="KW-1185">Reference proteome</keyword>
<dbReference type="STRING" id="1437874.CSPHI_05720"/>
<gene>
    <name evidence="3" type="ORF">CSPHI_05720</name>
</gene>
<sequence>MTASTIHRPGGRGRIPAGQSIPTLPAWVEQAPRRTAAPRRGAVRRPPRGAAAPRPGLPAPAPVRRRRSAGLGAAGVRAEAPGAVAGPVREIPRTRATVAAVVLAGAFLGGALGLSWTDPEPAPAAPPAHPVAIGAEAAAG</sequence>